<dbReference type="EMBL" id="JAOTML010000006">
    <property type="protein sequence ID" value="MCY3053581.1"/>
    <property type="molecule type" value="Genomic_DNA"/>
</dbReference>
<dbReference type="Pfam" id="PF13275">
    <property type="entry name" value="S4_2"/>
    <property type="match status" value="1"/>
</dbReference>
<evidence type="ECO:0000313" key="5">
    <source>
        <dbReference type="Proteomes" id="UP001069145"/>
    </source>
</evidence>
<dbReference type="Gene3D" id="3.10.290.10">
    <property type="entry name" value="RNA-binding S4 domain"/>
    <property type="match status" value="1"/>
</dbReference>
<keyword evidence="1" id="KW-0694">RNA-binding</keyword>
<dbReference type="AlphaFoldDB" id="A0A109REZ7"/>
<reference evidence="3 4" key="1">
    <citation type="submission" date="2020-12" db="EMBL/GenBank/DDBJ databases">
        <title>FDA dAtabase for Regulatory Grade micrObial Sequences (FDA-ARGOS): Supporting development and validation of Infectious Disease Dx tests.</title>
        <authorList>
            <person name="Sproer C."/>
            <person name="Gronow S."/>
            <person name="Severitt S."/>
            <person name="Schroder I."/>
            <person name="Tallon L."/>
            <person name="Sadzewicz L."/>
            <person name="Zhao X."/>
            <person name="Boylan J."/>
            <person name="Ott S."/>
            <person name="Bowen H."/>
            <person name="Vavikolanu K."/>
            <person name="Mehta A."/>
            <person name="Aluvathingal J."/>
            <person name="Nadendla S."/>
            <person name="Lowell S."/>
            <person name="Myers T."/>
            <person name="Yan Y."/>
            <person name="Sichtig H."/>
        </authorList>
    </citation>
    <scope>NUCLEOTIDE SEQUENCE [LARGE SCALE GENOMIC DNA]</scope>
    <source>
        <strain evidence="3 4">FDAARGOS_911</strain>
    </source>
</reference>
<gene>
    <name evidence="3" type="primary">yaaA</name>
    <name evidence="3" type="ORF">I6G68_01175</name>
    <name evidence="2" type="ORF">ODY43_06220</name>
</gene>
<organism evidence="3 4">
    <name type="scientific">Aerococcus urinae</name>
    <dbReference type="NCBI Taxonomy" id="1376"/>
    <lineage>
        <taxon>Bacteria</taxon>
        <taxon>Bacillati</taxon>
        <taxon>Bacillota</taxon>
        <taxon>Bacilli</taxon>
        <taxon>Lactobacillales</taxon>
        <taxon>Aerococcaceae</taxon>
        <taxon>Aerococcus</taxon>
    </lineage>
</organism>
<dbReference type="KEGG" id="aun:AWM73_08835"/>
<accession>A0A109REZ7</accession>
<dbReference type="GeneID" id="35766994"/>
<dbReference type="SUPFAM" id="SSF55174">
    <property type="entry name" value="Alpha-L RNA-binding motif"/>
    <property type="match status" value="1"/>
</dbReference>
<sequence length="87" mass="9518">MSDVNIVAIDTEYITLGQLLKALGYIQTGGQAKIYLANYPVFLDGQEEQRRGKKLYPGSVVEFPHEGAIYAIRGASESDPLADHHAP</sequence>
<evidence type="ECO:0000256" key="1">
    <source>
        <dbReference type="PROSITE-ProRule" id="PRU00182"/>
    </source>
</evidence>
<keyword evidence="5" id="KW-1185">Reference proteome</keyword>
<reference evidence="2" key="2">
    <citation type="submission" date="2022-09" db="EMBL/GenBank/DDBJ databases">
        <title>Aerococcus urinae taxonomy study.</title>
        <authorList>
            <person name="Christensen J."/>
            <person name="Senneby E."/>
        </authorList>
    </citation>
    <scope>NUCLEOTIDE SEQUENCE</scope>
    <source>
        <strain evidence="2">NLD-066-U95</strain>
    </source>
</reference>
<dbReference type="RefSeq" id="WP_060779006.1">
    <property type="nucleotide sequence ID" value="NZ_CAJHLF010000006.1"/>
</dbReference>
<dbReference type="OrthoDB" id="9811532at2"/>
<dbReference type="Proteomes" id="UP001069145">
    <property type="component" value="Unassembled WGS sequence"/>
</dbReference>
<dbReference type="InterPro" id="IPR014330">
    <property type="entry name" value="RNA-bd_S4-rel_YaaA"/>
</dbReference>
<dbReference type="Proteomes" id="UP000594771">
    <property type="component" value="Chromosome"/>
</dbReference>
<evidence type="ECO:0000313" key="2">
    <source>
        <dbReference type="EMBL" id="MCY3053581.1"/>
    </source>
</evidence>
<name>A0A109REZ7_9LACT</name>
<protein>
    <submittedName>
        <fullName evidence="3">S4 domain-containing protein YaaA</fullName>
    </submittedName>
</protein>
<dbReference type="PROSITE" id="PS50889">
    <property type="entry name" value="S4"/>
    <property type="match status" value="1"/>
</dbReference>
<dbReference type="NCBIfam" id="TIGR02988">
    <property type="entry name" value="YaaA_near_RecF"/>
    <property type="match status" value="1"/>
</dbReference>
<dbReference type="GO" id="GO:0003723">
    <property type="term" value="F:RNA binding"/>
    <property type="evidence" value="ECO:0007669"/>
    <property type="project" value="UniProtKB-KW"/>
</dbReference>
<proteinExistence type="predicted"/>
<evidence type="ECO:0000313" key="4">
    <source>
        <dbReference type="Proteomes" id="UP000594771"/>
    </source>
</evidence>
<evidence type="ECO:0000313" key="3">
    <source>
        <dbReference type="EMBL" id="QPS01714.1"/>
    </source>
</evidence>
<dbReference type="InterPro" id="IPR036986">
    <property type="entry name" value="S4_RNA-bd_sf"/>
</dbReference>
<dbReference type="EMBL" id="CP065662">
    <property type="protein sequence ID" value="QPS01714.1"/>
    <property type="molecule type" value="Genomic_DNA"/>
</dbReference>